<reference evidence="5 6" key="1">
    <citation type="journal article" date="2009" name="Stand. Genomic Sci.">
        <title>Complete genome sequence of Thermanaerovibrio acidaminovorans type strain (Su883).</title>
        <authorList>
            <person name="Chovatia M."/>
            <person name="Sikorski J."/>
            <person name="Schroder M."/>
            <person name="Lapidus A."/>
            <person name="Nolan M."/>
            <person name="Tice H."/>
            <person name="Glavina Del Rio T."/>
            <person name="Copeland A."/>
            <person name="Cheng J.F."/>
            <person name="Lucas S."/>
            <person name="Chen F."/>
            <person name="Bruce D."/>
            <person name="Goodwin L."/>
            <person name="Pitluck S."/>
            <person name="Ivanova N."/>
            <person name="Mavromatis K."/>
            <person name="Ovchinnikova G."/>
            <person name="Pati A."/>
            <person name="Chen A."/>
            <person name="Palaniappan K."/>
            <person name="Land M."/>
            <person name="Hauser L."/>
            <person name="Chang Y.J."/>
            <person name="Jeffries C.D."/>
            <person name="Chain P."/>
            <person name="Saunders E."/>
            <person name="Detter J.C."/>
            <person name="Brettin T."/>
            <person name="Rohde M."/>
            <person name="Goker M."/>
            <person name="Spring S."/>
            <person name="Bristow J."/>
            <person name="Markowitz V."/>
            <person name="Hugenholtz P."/>
            <person name="Kyrpides N.C."/>
            <person name="Klenk H.P."/>
            <person name="Eisen J.A."/>
        </authorList>
    </citation>
    <scope>NUCLEOTIDE SEQUENCE [LARGE SCALE GENOMIC DNA]</scope>
    <source>
        <strain evidence="6">ATCC 49978 / DSM 6589 / Su883</strain>
    </source>
</reference>
<dbReference type="InterPro" id="IPR003337">
    <property type="entry name" value="Trehalose_PPase"/>
</dbReference>
<dbReference type="NCBIfam" id="TIGR00685">
    <property type="entry name" value="T6PP"/>
    <property type="match status" value="1"/>
</dbReference>
<keyword evidence="4" id="KW-0479">Metal-binding</keyword>
<keyword evidence="3 4" id="KW-0378">Hydrolase</keyword>
<dbReference type="EMBL" id="CP001818">
    <property type="protein sequence ID" value="ACZ18533.1"/>
    <property type="molecule type" value="Genomic_DNA"/>
</dbReference>
<dbReference type="AlphaFoldDB" id="D1B8D0"/>
<evidence type="ECO:0000313" key="6">
    <source>
        <dbReference type="Proteomes" id="UP000002030"/>
    </source>
</evidence>
<dbReference type="InterPro" id="IPR036412">
    <property type="entry name" value="HAD-like_sf"/>
</dbReference>
<dbReference type="OrthoDB" id="9797743at2"/>
<comment type="catalytic activity">
    <reaction evidence="4">
        <text>alpha,alpha-trehalose 6-phosphate + H2O = alpha,alpha-trehalose + phosphate</text>
        <dbReference type="Rhea" id="RHEA:23420"/>
        <dbReference type="ChEBI" id="CHEBI:15377"/>
        <dbReference type="ChEBI" id="CHEBI:16551"/>
        <dbReference type="ChEBI" id="CHEBI:43474"/>
        <dbReference type="ChEBI" id="CHEBI:58429"/>
        <dbReference type="EC" id="3.1.3.12"/>
    </reaction>
</comment>
<dbReference type="SUPFAM" id="SSF56784">
    <property type="entry name" value="HAD-like"/>
    <property type="match status" value="1"/>
</dbReference>
<keyword evidence="6" id="KW-1185">Reference proteome</keyword>
<proteinExistence type="inferred from homology"/>
<name>D1B8D0_THEAS</name>
<evidence type="ECO:0000256" key="3">
    <source>
        <dbReference type="ARBA" id="ARBA00022801"/>
    </source>
</evidence>
<dbReference type="Pfam" id="PF02358">
    <property type="entry name" value="Trehalose_PPase"/>
    <property type="match status" value="1"/>
</dbReference>
<keyword evidence="4" id="KW-0460">Magnesium</keyword>
<accession>D1B8D0</accession>
<organism evidence="5 6">
    <name type="scientific">Thermanaerovibrio acidaminovorans (strain ATCC 49978 / DSM 6589 / Su883)</name>
    <name type="common">Selenomonas acidaminovorans</name>
    <dbReference type="NCBI Taxonomy" id="525903"/>
    <lineage>
        <taxon>Bacteria</taxon>
        <taxon>Thermotogati</taxon>
        <taxon>Synergistota</taxon>
        <taxon>Synergistia</taxon>
        <taxon>Synergistales</taxon>
        <taxon>Synergistaceae</taxon>
        <taxon>Thermanaerovibrio</taxon>
    </lineage>
</organism>
<dbReference type="PATRIC" id="fig|525903.6.peg.301"/>
<comment type="function">
    <text evidence="4">Removes the phosphate from trehalose 6-phosphate to produce free trehalose.</text>
</comment>
<evidence type="ECO:0000256" key="1">
    <source>
        <dbReference type="ARBA" id="ARBA00005199"/>
    </source>
</evidence>
<dbReference type="NCBIfam" id="TIGR01484">
    <property type="entry name" value="HAD-SF-IIB"/>
    <property type="match status" value="1"/>
</dbReference>
<dbReference type="Gene3D" id="3.30.70.1020">
    <property type="entry name" value="Trehalose-6-phosphate phosphatase related protein, domain 2"/>
    <property type="match status" value="1"/>
</dbReference>
<dbReference type="InterPro" id="IPR044651">
    <property type="entry name" value="OTSB-like"/>
</dbReference>
<dbReference type="eggNOG" id="COG1877">
    <property type="taxonomic scope" value="Bacteria"/>
</dbReference>
<protein>
    <recommendedName>
        <fullName evidence="4">Trehalose 6-phosphate phosphatase</fullName>
        <ecNumber evidence="4">3.1.3.12</ecNumber>
    </recommendedName>
</protein>
<dbReference type="EnsemblBacteria" id="ACZ18533">
    <property type="protein sequence ID" value="ACZ18533"/>
    <property type="gene ID" value="Taci_0296"/>
</dbReference>
<sequence>MISTGASTVNIPSTIPPRGIPAWFWNQLRRSGGLSLFLDYDGTLAPLTAERDRAHPWPGIREALESLMNLGARLAIISGRRAHQIPTLLGLRPADIFGCHGAERLMPDGTRSSQEIPRWVEHLLNAAHREALELLPPEMVEMKAASVEVHLRSMPQDLRPLIPQLARSWEALVHRGLSFRHFNGGFELRAPGIHKGLAVERLLQETPNGHLVTLLGDDTTDEDAFETLGERGLSILVHPKGRRSIAQCHIKPPEELLDFLRQIHRELEGKMRKGVKMCAE</sequence>
<comment type="similarity">
    <text evidence="2 4">Belongs to the trehalose phosphatase family.</text>
</comment>
<dbReference type="PANTHER" id="PTHR43768">
    <property type="entry name" value="TREHALOSE 6-PHOSPHATE PHOSPHATASE"/>
    <property type="match status" value="1"/>
</dbReference>
<dbReference type="GO" id="GO:0005992">
    <property type="term" value="P:trehalose biosynthetic process"/>
    <property type="evidence" value="ECO:0007669"/>
    <property type="project" value="UniProtKB-UniPathway"/>
</dbReference>
<dbReference type="InterPro" id="IPR006379">
    <property type="entry name" value="HAD-SF_hydro_IIB"/>
</dbReference>
<dbReference type="Proteomes" id="UP000002030">
    <property type="component" value="Chromosome"/>
</dbReference>
<comment type="cofactor">
    <cofactor evidence="4">
        <name>Mg(2+)</name>
        <dbReference type="ChEBI" id="CHEBI:18420"/>
    </cofactor>
</comment>
<dbReference type="HOGENOM" id="CLU_037265_4_1_0"/>
<evidence type="ECO:0000313" key="5">
    <source>
        <dbReference type="EMBL" id="ACZ18533.1"/>
    </source>
</evidence>
<dbReference type="PANTHER" id="PTHR43768:SF3">
    <property type="entry name" value="TREHALOSE 6-PHOSPHATE PHOSPHATASE"/>
    <property type="match status" value="1"/>
</dbReference>
<dbReference type="GO" id="GO:0004805">
    <property type="term" value="F:trehalose-phosphatase activity"/>
    <property type="evidence" value="ECO:0007669"/>
    <property type="project" value="UniProtKB-EC"/>
</dbReference>
<dbReference type="STRING" id="525903.Taci_0296"/>
<dbReference type="InterPro" id="IPR023214">
    <property type="entry name" value="HAD_sf"/>
</dbReference>
<dbReference type="CDD" id="cd01627">
    <property type="entry name" value="HAD_TPP"/>
    <property type="match status" value="1"/>
</dbReference>
<dbReference type="RefSeq" id="WP_012869049.1">
    <property type="nucleotide sequence ID" value="NC_013522.1"/>
</dbReference>
<dbReference type="KEGG" id="tai:Taci_0296"/>
<evidence type="ECO:0000256" key="4">
    <source>
        <dbReference type="RuleBase" id="RU361117"/>
    </source>
</evidence>
<comment type="pathway">
    <text evidence="1 4">Glycan biosynthesis; trehalose biosynthesis.</text>
</comment>
<gene>
    <name evidence="5" type="ordered locus">Taci_0296</name>
</gene>
<evidence type="ECO:0000256" key="2">
    <source>
        <dbReference type="ARBA" id="ARBA00008770"/>
    </source>
</evidence>
<dbReference type="GO" id="GO:0046872">
    <property type="term" value="F:metal ion binding"/>
    <property type="evidence" value="ECO:0007669"/>
    <property type="project" value="UniProtKB-KW"/>
</dbReference>
<dbReference type="EC" id="3.1.3.12" evidence="4"/>
<dbReference type="Gene3D" id="3.40.50.1000">
    <property type="entry name" value="HAD superfamily/HAD-like"/>
    <property type="match status" value="1"/>
</dbReference>
<dbReference type="UniPathway" id="UPA00299"/>